<dbReference type="Proteomes" id="UP000586252">
    <property type="component" value="Unassembled WGS sequence"/>
</dbReference>
<evidence type="ECO:0000313" key="3">
    <source>
        <dbReference type="Proteomes" id="UP000535954"/>
    </source>
</evidence>
<dbReference type="Pfam" id="PF10934">
    <property type="entry name" value="Sheath_initiator"/>
    <property type="match status" value="1"/>
</dbReference>
<reference evidence="3 4" key="1">
    <citation type="journal article" date="2020" name="Front. Microbiol.">
        <title>Genetic Organization of the aprX-lipA2 Operon Affects the Proteolytic Potential of Pseudomonas Species in Milk.</title>
        <authorList>
            <person name="Maier C."/>
            <person name="Huptas C."/>
            <person name="von Neubeck M."/>
            <person name="Scherer S."/>
            <person name="Wenning M."/>
            <person name="Lucking G."/>
        </authorList>
    </citation>
    <scope>NUCLEOTIDE SEQUENCE [LARGE SCALE GENOMIC DNA]</scope>
    <source>
        <strain evidence="2 4">WS 5404</strain>
        <strain evidence="1 3">WS 5405</strain>
    </source>
</reference>
<proteinExistence type="predicted"/>
<name>A0A7Y1QJE1_9PSED</name>
<accession>A0A7Y1QJE1</accession>
<organism evidence="2 4">
    <name type="scientific">Pseudomonas lactis</name>
    <dbReference type="NCBI Taxonomy" id="1615674"/>
    <lineage>
        <taxon>Bacteria</taxon>
        <taxon>Pseudomonadati</taxon>
        <taxon>Pseudomonadota</taxon>
        <taxon>Gammaproteobacteria</taxon>
        <taxon>Pseudomonadales</taxon>
        <taxon>Pseudomonadaceae</taxon>
        <taxon>Pseudomonas</taxon>
    </lineage>
</organism>
<gene>
    <name evidence="1" type="ORF">HBO13_28595</name>
    <name evidence="2" type="ORF">HBO30_26300</name>
</gene>
<dbReference type="EMBL" id="JAAQYI010000015">
    <property type="protein sequence ID" value="NNA82233.1"/>
    <property type="molecule type" value="Genomic_DNA"/>
</dbReference>
<evidence type="ECO:0008006" key="5">
    <source>
        <dbReference type="Google" id="ProtNLM"/>
    </source>
</evidence>
<dbReference type="RefSeq" id="WP_057711410.1">
    <property type="nucleotide sequence ID" value="NZ_JAAQYH010000019.1"/>
</dbReference>
<protein>
    <recommendedName>
        <fullName evidence="5">Bacteriophage protein</fullName>
    </recommendedName>
</protein>
<evidence type="ECO:0000313" key="4">
    <source>
        <dbReference type="Proteomes" id="UP000586252"/>
    </source>
</evidence>
<dbReference type="Proteomes" id="UP000535954">
    <property type="component" value="Unassembled WGS sequence"/>
</dbReference>
<comment type="caution">
    <text evidence="2">The sequence shown here is derived from an EMBL/GenBank/DDBJ whole genome shotgun (WGS) entry which is preliminary data.</text>
</comment>
<sequence>MTVRRLDADGDLALGPQEFLTGYTAEEVAQNVVTRLKFFLGEWFLDTTDGTDWFGSVLGKGSVLASRESVIRRRILLTPGCAGMTSFSLTTDIDTRQLTVTASIVSTSGDNAEINFVQAVV</sequence>
<dbReference type="EMBL" id="JAAQYH010000019">
    <property type="protein sequence ID" value="NNA76600.1"/>
    <property type="molecule type" value="Genomic_DNA"/>
</dbReference>
<dbReference type="GeneID" id="45735305"/>
<dbReference type="InterPro" id="IPR020288">
    <property type="entry name" value="Sheath_initiator"/>
</dbReference>
<evidence type="ECO:0000313" key="2">
    <source>
        <dbReference type="EMBL" id="NNA82233.1"/>
    </source>
</evidence>
<evidence type="ECO:0000313" key="1">
    <source>
        <dbReference type="EMBL" id="NNA76600.1"/>
    </source>
</evidence>
<dbReference type="AlphaFoldDB" id="A0A7Y1QJE1"/>